<sequence>MADEEVDTTTNRLHKLLNDVEKRVEDLRDNALAVQREKQSILEMLQDMQDGAFQQRMSEADRDDIEFNTERLILRCLTIEASVTTPRDDSQEQAFIAVAEIVEKLSLNCGEDPHGNIEKLVAYLNASLPEPLSSNIDSRFQSKLLGCTAEDQKGFRKQLQALHKDVKDKISKTVPNCSPNCSVGNTSNHCNRPGSVSCSTGYTGNGYSSDNEKGIGKVDVLEKGSEVPI</sequence>
<evidence type="ECO:0000313" key="2">
    <source>
        <dbReference type="EMBL" id="WAR24347.1"/>
    </source>
</evidence>
<keyword evidence="1" id="KW-0175">Coiled coil</keyword>
<gene>
    <name evidence="2" type="ORF">MAR_038016</name>
</gene>
<accession>A0ABY7FRY7</accession>
<dbReference type="InterPro" id="IPR037689">
    <property type="entry name" value="BAG2"/>
</dbReference>
<dbReference type="EMBL" id="CP111024">
    <property type="protein sequence ID" value="WAR24347.1"/>
    <property type="molecule type" value="Genomic_DNA"/>
</dbReference>
<name>A0ABY7FRY7_MYAAR</name>
<dbReference type="Gene3D" id="1.20.58.890">
    <property type="match status" value="1"/>
</dbReference>
<evidence type="ECO:0000256" key="1">
    <source>
        <dbReference type="SAM" id="Coils"/>
    </source>
</evidence>
<dbReference type="PANTHER" id="PTHR12334:SF6">
    <property type="entry name" value="BAG FAMILY MOLECULAR CHAPERONE REGULATOR 2"/>
    <property type="match status" value="1"/>
</dbReference>
<reference evidence="2" key="1">
    <citation type="submission" date="2022-11" db="EMBL/GenBank/DDBJ databases">
        <title>Centuries of genome instability and evolution in soft-shell clam transmissible cancer (bioRxiv).</title>
        <authorList>
            <person name="Hart S.F.M."/>
            <person name="Yonemitsu M.A."/>
            <person name="Giersch R.M."/>
            <person name="Beal B.F."/>
            <person name="Arriagada G."/>
            <person name="Davis B.W."/>
            <person name="Ostrander E.A."/>
            <person name="Goff S.P."/>
            <person name="Metzger M.J."/>
        </authorList>
    </citation>
    <scope>NUCLEOTIDE SEQUENCE</scope>
    <source>
        <strain evidence="2">MELC-2E11</strain>
        <tissue evidence="2">Siphon/mantle</tissue>
    </source>
</reference>
<proteinExistence type="predicted"/>
<dbReference type="PANTHER" id="PTHR12334">
    <property type="entry name" value="BAG FAMILY MOLECULAR CHAPERONE REGULATOR 2"/>
    <property type="match status" value="1"/>
</dbReference>
<dbReference type="Proteomes" id="UP001164746">
    <property type="component" value="Chromosome 13"/>
</dbReference>
<protein>
    <submittedName>
        <fullName evidence="2">BAG2-like protein</fullName>
    </submittedName>
</protein>
<feature type="coiled-coil region" evidence="1">
    <location>
        <begin position="10"/>
        <end position="37"/>
    </location>
</feature>
<feature type="non-terminal residue" evidence="2">
    <location>
        <position position="229"/>
    </location>
</feature>
<organism evidence="2 3">
    <name type="scientific">Mya arenaria</name>
    <name type="common">Soft-shell clam</name>
    <dbReference type="NCBI Taxonomy" id="6604"/>
    <lineage>
        <taxon>Eukaryota</taxon>
        <taxon>Metazoa</taxon>
        <taxon>Spiralia</taxon>
        <taxon>Lophotrochozoa</taxon>
        <taxon>Mollusca</taxon>
        <taxon>Bivalvia</taxon>
        <taxon>Autobranchia</taxon>
        <taxon>Heteroconchia</taxon>
        <taxon>Euheterodonta</taxon>
        <taxon>Imparidentia</taxon>
        <taxon>Neoheterodontei</taxon>
        <taxon>Myida</taxon>
        <taxon>Myoidea</taxon>
        <taxon>Myidae</taxon>
        <taxon>Mya</taxon>
    </lineage>
</organism>
<evidence type="ECO:0000313" key="3">
    <source>
        <dbReference type="Proteomes" id="UP001164746"/>
    </source>
</evidence>
<keyword evidence="3" id="KW-1185">Reference proteome</keyword>